<evidence type="ECO:0000313" key="4">
    <source>
        <dbReference type="Proteomes" id="UP000663918"/>
    </source>
</evidence>
<dbReference type="PROSITE" id="PS50164">
    <property type="entry name" value="GIY_YIG"/>
    <property type="match status" value="1"/>
</dbReference>
<name>A0A975GXQ9_9CAUL</name>
<dbReference type="SUPFAM" id="SSF82771">
    <property type="entry name" value="GIY-YIG endonuclease"/>
    <property type="match status" value="1"/>
</dbReference>
<dbReference type="Gene3D" id="3.40.1440.10">
    <property type="entry name" value="GIY-YIG endonuclease"/>
    <property type="match status" value="1"/>
</dbReference>
<reference evidence="3" key="1">
    <citation type="submission" date="2020-09" db="EMBL/GenBank/DDBJ databases">
        <title>Brevundimonas sp. LVF2 isolated from a puddle in Goettingen, Germany.</title>
        <authorList>
            <person name="Friedrich I."/>
            <person name="Klassen A."/>
            <person name="Hannes N."/>
            <person name="Schneider D."/>
            <person name="Hertel R."/>
            <person name="Daniel R."/>
        </authorList>
    </citation>
    <scope>NUCLEOTIDE SEQUENCE</scope>
    <source>
        <strain evidence="3">LVF2</strain>
    </source>
</reference>
<dbReference type="Proteomes" id="UP000663918">
    <property type="component" value="Chromosome"/>
</dbReference>
<evidence type="ECO:0000259" key="2">
    <source>
        <dbReference type="PROSITE" id="PS50164"/>
    </source>
</evidence>
<dbReference type="EMBL" id="CP062222">
    <property type="protein sequence ID" value="QTC90805.1"/>
    <property type="molecule type" value="Genomic_DNA"/>
</dbReference>
<comment type="similarity">
    <text evidence="1">Belongs to the UPF0213 family.</text>
</comment>
<organism evidence="3 4">
    <name type="scientific">Brevundimonas goettingensis</name>
    <dbReference type="NCBI Taxonomy" id="2774190"/>
    <lineage>
        <taxon>Bacteria</taxon>
        <taxon>Pseudomonadati</taxon>
        <taxon>Pseudomonadota</taxon>
        <taxon>Alphaproteobacteria</taxon>
        <taxon>Caulobacterales</taxon>
        <taxon>Caulobacteraceae</taxon>
        <taxon>Brevundimonas</taxon>
    </lineage>
</organism>
<sequence length="111" mass="13165">MKRERVFIATYIMTNAPRGTLYVGVTSNLHARCRQHRDGTFGGFTSDHGLTRLVWLQPFEFMTSAIRCEKRIKHYVRDWKINLIERDNPHWEDLAANWDRPPVWKHGPTDE</sequence>
<dbReference type="Pfam" id="PF01541">
    <property type="entry name" value="GIY-YIG"/>
    <property type="match status" value="1"/>
</dbReference>
<dbReference type="InterPro" id="IPR050190">
    <property type="entry name" value="UPF0213_domain"/>
</dbReference>
<dbReference type="InterPro" id="IPR000305">
    <property type="entry name" value="GIY-YIG_endonuc"/>
</dbReference>
<dbReference type="InterPro" id="IPR035901">
    <property type="entry name" value="GIY-YIG_endonuc_sf"/>
</dbReference>
<protein>
    <submittedName>
        <fullName evidence="3">GIY-YIG nuclease family protein</fullName>
    </submittedName>
</protein>
<evidence type="ECO:0000313" key="3">
    <source>
        <dbReference type="EMBL" id="QTC90805.1"/>
    </source>
</evidence>
<dbReference type="PANTHER" id="PTHR34477:SF5">
    <property type="entry name" value="BSL5627 PROTEIN"/>
    <property type="match status" value="1"/>
</dbReference>
<dbReference type="KEGG" id="bgoe:IFJ75_16450"/>
<gene>
    <name evidence="3" type="ORF">IFJ75_16450</name>
</gene>
<accession>A0A975GXQ9</accession>
<proteinExistence type="inferred from homology"/>
<dbReference type="CDD" id="cd10448">
    <property type="entry name" value="GIY-YIG_unchar_3"/>
    <property type="match status" value="1"/>
</dbReference>
<feature type="domain" description="GIY-YIG" evidence="2">
    <location>
        <begin position="6"/>
        <end position="83"/>
    </location>
</feature>
<dbReference type="RefSeq" id="WP_207869530.1">
    <property type="nucleotide sequence ID" value="NZ_CP062222.1"/>
</dbReference>
<evidence type="ECO:0000256" key="1">
    <source>
        <dbReference type="ARBA" id="ARBA00007435"/>
    </source>
</evidence>
<keyword evidence="4" id="KW-1185">Reference proteome</keyword>
<dbReference type="SMART" id="SM00465">
    <property type="entry name" value="GIYc"/>
    <property type="match status" value="1"/>
</dbReference>
<dbReference type="PANTHER" id="PTHR34477">
    <property type="entry name" value="UPF0213 PROTEIN YHBQ"/>
    <property type="match status" value="1"/>
</dbReference>
<dbReference type="AlphaFoldDB" id="A0A975GXQ9"/>